<dbReference type="PROSITE" id="PS51635">
    <property type="entry name" value="PNPLA"/>
    <property type="match status" value="1"/>
</dbReference>
<name>A0A0C3B4G7_SERVB</name>
<dbReference type="Pfam" id="PF01734">
    <property type="entry name" value="Patatin"/>
    <property type="match status" value="1"/>
</dbReference>
<accession>A0A0C3B4G7</accession>
<dbReference type="STRING" id="933852.A0A0C3B4G7"/>
<keyword evidence="1" id="KW-0378">Hydrolase</keyword>
<dbReference type="GO" id="GO:0016020">
    <property type="term" value="C:membrane"/>
    <property type="evidence" value="ECO:0007669"/>
    <property type="project" value="TreeGrafter"/>
</dbReference>
<keyword evidence="2" id="KW-0442">Lipid degradation</keyword>
<dbReference type="AlphaFoldDB" id="A0A0C3B4G7"/>
<dbReference type="PANTHER" id="PTHR24185:SF1">
    <property type="entry name" value="CALCIUM-INDEPENDENT PHOSPHOLIPASE A2-GAMMA"/>
    <property type="match status" value="1"/>
</dbReference>
<dbReference type="GO" id="GO:0047499">
    <property type="term" value="F:calcium-independent phospholipase A2 activity"/>
    <property type="evidence" value="ECO:0007669"/>
    <property type="project" value="TreeGrafter"/>
</dbReference>
<dbReference type="OrthoDB" id="630895at2759"/>
<dbReference type="GO" id="GO:0019369">
    <property type="term" value="P:arachidonate metabolic process"/>
    <property type="evidence" value="ECO:0007669"/>
    <property type="project" value="TreeGrafter"/>
</dbReference>
<reference evidence="6 7" key="1">
    <citation type="submission" date="2014-04" db="EMBL/GenBank/DDBJ databases">
        <authorList>
            <consortium name="DOE Joint Genome Institute"/>
            <person name="Kuo A."/>
            <person name="Zuccaro A."/>
            <person name="Kohler A."/>
            <person name="Nagy L.G."/>
            <person name="Floudas D."/>
            <person name="Copeland A."/>
            <person name="Barry K.W."/>
            <person name="Cichocki N."/>
            <person name="Veneault-Fourrey C."/>
            <person name="LaButti K."/>
            <person name="Lindquist E.A."/>
            <person name="Lipzen A."/>
            <person name="Lundell T."/>
            <person name="Morin E."/>
            <person name="Murat C."/>
            <person name="Sun H."/>
            <person name="Tunlid A."/>
            <person name="Henrissat B."/>
            <person name="Grigoriev I.V."/>
            <person name="Hibbett D.S."/>
            <person name="Martin F."/>
            <person name="Nordberg H.P."/>
            <person name="Cantor M.N."/>
            <person name="Hua S.X."/>
        </authorList>
    </citation>
    <scope>NUCLEOTIDE SEQUENCE [LARGE SCALE GENOMIC DNA]</scope>
    <source>
        <strain evidence="6 7">MAFF 305830</strain>
    </source>
</reference>
<keyword evidence="7" id="KW-1185">Reference proteome</keyword>
<evidence type="ECO:0000256" key="1">
    <source>
        <dbReference type="ARBA" id="ARBA00022801"/>
    </source>
</evidence>
<organism evidence="6 7">
    <name type="scientific">Serendipita vermifera MAFF 305830</name>
    <dbReference type="NCBI Taxonomy" id="933852"/>
    <lineage>
        <taxon>Eukaryota</taxon>
        <taxon>Fungi</taxon>
        <taxon>Dikarya</taxon>
        <taxon>Basidiomycota</taxon>
        <taxon>Agaricomycotina</taxon>
        <taxon>Agaricomycetes</taxon>
        <taxon>Sebacinales</taxon>
        <taxon>Serendipitaceae</taxon>
        <taxon>Serendipita</taxon>
    </lineage>
</organism>
<dbReference type="GO" id="GO:0016042">
    <property type="term" value="P:lipid catabolic process"/>
    <property type="evidence" value="ECO:0007669"/>
    <property type="project" value="UniProtKB-KW"/>
</dbReference>
<gene>
    <name evidence="6" type="ORF">M408DRAFT_192589</name>
</gene>
<dbReference type="EMBL" id="KN824306">
    <property type="protein sequence ID" value="KIM26386.1"/>
    <property type="molecule type" value="Genomic_DNA"/>
</dbReference>
<feature type="domain" description="PNPLA" evidence="5">
    <location>
        <begin position="14"/>
        <end position="204"/>
    </location>
</feature>
<evidence type="ECO:0000256" key="2">
    <source>
        <dbReference type="ARBA" id="ARBA00022963"/>
    </source>
</evidence>
<evidence type="ECO:0000313" key="6">
    <source>
        <dbReference type="EMBL" id="KIM26386.1"/>
    </source>
</evidence>
<evidence type="ECO:0000259" key="5">
    <source>
        <dbReference type="PROSITE" id="PS51635"/>
    </source>
</evidence>
<dbReference type="SUPFAM" id="SSF52151">
    <property type="entry name" value="FabD/lysophospholipase-like"/>
    <property type="match status" value="1"/>
</dbReference>
<comment type="caution">
    <text evidence="4">Lacks conserved residue(s) required for the propagation of feature annotation.</text>
</comment>
<reference evidence="7" key="2">
    <citation type="submission" date="2015-01" db="EMBL/GenBank/DDBJ databases">
        <title>Evolutionary Origins and Diversification of the Mycorrhizal Mutualists.</title>
        <authorList>
            <consortium name="DOE Joint Genome Institute"/>
            <consortium name="Mycorrhizal Genomics Consortium"/>
            <person name="Kohler A."/>
            <person name="Kuo A."/>
            <person name="Nagy L.G."/>
            <person name="Floudas D."/>
            <person name="Copeland A."/>
            <person name="Barry K.W."/>
            <person name="Cichocki N."/>
            <person name="Veneault-Fourrey C."/>
            <person name="LaButti K."/>
            <person name="Lindquist E.A."/>
            <person name="Lipzen A."/>
            <person name="Lundell T."/>
            <person name="Morin E."/>
            <person name="Murat C."/>
            <person name="Riley R."/>
            <person name="Ohm R."/>
            <person name="Sun H."/>
            <person name="Tunlid A."/>
            <person name="Henrissat B."/>
            <person name="Grigoriev I.V."/>
            <person name="Hibbett D.S."/>
            <person name="Martin F."/>
        </authorList>
    </citation>
    <scope>NUCLEOTIDE SEQUENCE [LARGE SCALE GENOMIC DNA]</scope>
    <source>
        <strain evidence="7">MAFF 305830</strain>
    </source>
</reference>
<dbReference type="PANTHER" id="PTHR24185">
    <property type="entry name" value="CALCIUM-INDEPENDENT PHOSPHOLIPASE A2-GAMMA"/>
    <property type="match status" value="1"/>
</dbReference>
<sequence>MDFVEPDGGGIRLLTLDGGDAHGISQLIILRALMARLEHDLGRVVRPCEYFDHITGVGSSGVIAILLGVLQMAADEALRNFCLICFNVFPPEDLTDEERSQRLINIFEEILDQVNIDRDERLRRERGPRCRVSLCYSSGDLRVCHMFRNYELRGADTDLSIIEAVASVWATPGLFSPVKMGPVYMQQTITSAVYGYNNPTTEAIKEAHAVFGNGARVSLLLSLGSGRRPPAAGFSERTVRTLVTDIEAESNQRRFGKLPVYFRFSYEGNVEGNNSSDILSQARNYLQSIVIQERLDAVLKIASLQGDSSTTRLYLVAPNETDPDYVANKGKYKIVFQ</sequence>
<evidence type="ECO:0000256" key="4">
    <source>
        <dbReference type="PROSITE-ProRule" id="PRU01161"/>
    </source>
</evidence>
<dbReference type="InterPro" id="IPR002641">
    <property type="entry name" value="PNPLA_dom"/>
</dbReference>
<proteinExistence type="predicted"/>
<dbReference type="GO" id="GO:0046486">
    <property type="term" value="P:glycerolipid metabolic process"/>
    <property type="evidence" value="ECO:0007669"/>
    <property type="project" value="UniProtKB-ARBA"/>
</dbReference>
<dbReference type="Gene3D" id="3.40.1090.10">
    <property type="entry name" value="Cytosolic phospholipase A2 catalytic domain"/>
    <property type="match status" value="1"/>
</dbReference>
<protein>
    <recommendedName>
        <fullName evidence="5">PNPLA domain-containing protein</fullName>
    </recommendedName>
</protein>
<keyword evidence="3" id="KW-0443">Lipid metabolism</keyword>
<dbReference type="InterPro" id="IPR016035">
    <property type="entry name" value="Acyl_Trfase/lysoPLipase"/>
</dbReference>
<evidence type="ECO:0000256" key="3">
    <source>
        <dbReference type="ARBA" id="ARBA00023098"/>
    </source>
</evidence>
<evidence type="ECO:0000313" key="7">
    <source>
        <dbReference type="Proteomes" id="UP000054097"/>
    </source>
</evidence>
<dbReference type="HOGENOM" id="CLU_000288_144_2_1"/>
<dbReference type="Proteomes" id="UP000054097">
    <property type="component" value="Unassembled WGS sequence"/>
</dbReference>